<evidence type="ECO:0000259" key="2">
    <source>
        <dbReference type="Pfam" id="PF02668"/>
    </source>
</evidence>
<dbReference type="GeneID" id="63716807"/>
<evidence type="ECO:0000313" key="3">
    <source>
        <dbReference type="EMBL" id="KYK57157.1"/>
    </source>
</evidence>
<feature type="domain" description="TauD/TfdA-like" evidence="2">
    <location>
        <begin position="68"/>
        <end position="320"/>
    </location>
</feature>
<accession>A0A151GJ84</accession>
<dbReference type="PANTHER" id="PTHR10696:SF54">
    <property type="entry name" value="FAMILY OXIDOREDUCTASE, PUTATIVE (AFU_ORTHOLOGUE AFUA_4G13850)-RELATED"/>
    <property type="match status" value="1"/>
</dbReference>
<dbReference type="GO" id="GO:0051213">
    <property type="term" value="F:dioxygenase activity"/>
    <property type="evidence" value="ECO:0007669"/>
    <property type="project" value="UniProtKB-KW"/>
</dbReference>
<keyword evidence="1" id="KW-0560">Oxidoreductase</keyword>
<proteinExistence type="predicted"/>
<dbReference type="InParanoid" id="A0A151GJ84"/>
<dbReference type="RefSeq" id="XP_040656509.1">
    <property type="nucleotide sequence ID" value="XM_040801476.1"/>
</dbReference>
<dbReference type="STRING" id="98403.A0A151GJ84"/>
<dbReference type="PANTHER" id="PTHR10696">
    <property type="entry name" value="GAMMA-BUTYROBETAINE HYDROXYLASE-RELATED"/>
    <property type="match status" value="1"/>
</dbReference>
<organism evidence="3 4">
    <name type="scientific">Drechmeria coniospora</name>
    <name type="common">Nematophagous fungus</name>
    <name type="synonym">Meria coniospora</name>
    <dbReference type="NCBI Taxonomy" id="98403"/>
    <lineage>
        <taxon>Eukaryota</taxon>
        <taxon>Fungi</taxon>
        <taxon>Dikarya</taxon>
        <taxon>Ascomycota</taxon>
        <taxon>Pezizomycotina</taxon>
        <taxon>Sordariomycetes</taxon>
        <taxon>Hypocreomycetidae</taxon>
        <taxon>Hypocreales</taxon>
        <taxon>Ophiocordycipitaceae</taxon>
        <taxon>Drechmeria</taxon>
    </lineage>
</organism>
<reference evidence="3 4" key="1">
    <citation type="journal article" date="2016" name="Sci. Rep.">
        <title>Insights into Adaptations to a Near-Obligate Nematode Endoparasitic Lifestyle from the Finished Genome of Drechmeria coniospora.</title>
        <authorList>
            <person name="Zhang L."/>
            <person name="Zhou Z."/>
            <person name="Guo Q."/>
            <person name="Fokkens L."/>
            <person name="Miskei M."/>
            <person name="Pocsi I."/>
            <person name="Zhang W."/>
            <person name="Chen M."/>
            <person name="Wang L."/>
            <person name="Sun Y."/>
            <person name="Donzelli B.G."/>
            <person name="Gibson D.M."/>
            <person name="Nelson D.R."/>
            <person name="Luo J.G."/>
            <person name="Rep M."/>
            <person name="Liu H."/>
            <person name="Yang S."/>
            <person name="Wang J."/>
            <person name="Krasnoff S.B."/>
            <person name="Xu Y."/>
            <person name="Molnar I."/>
            <person name="Lin M."/>
        </authorList>
    </citation>
    <scope>NUCLEOTIDE SEQUENCE [LARGE SCALE GENOMIC DNA]</scope>
    <source>
        <strain evidence="3 4">ARSEF 6962</strain>
    </source>
</reference>
<sequence length="384" mass="42590">MPELPTPRSLSGPLVWSEQSLRNKDEELYKLKLTSNEISDINTSLEHFKALELDLDQVSPATFPLGGLARQLQNVAQSVHGGLGFTVIQGLDMAQYSIKDSVIIFLGIASHIADKRGYQDTKGNILAHITNSKLWNVPMEKRHGIHSNKALPPDSSSLPCHQPFHNDMGCDILALQARHGTCAGGCICLSSAWTAYNRLLDDEPDVLQTLLAPNWPVQISGHHSRYYLAPALAMHGGKLMTSLDPNRFGRHAASTHADIPDLTTGQRHALERLFDVAMQAEVRLKLETGSFLFLNNWAILHRRDAYEDDESTSRHMVRLWLRNSQLGWAIPTRMLPPWLAAYGDGLQRASPIYALHPLTTYIAPKYSAGSAAFVMEDSDESDGE</sequence>
<evidence type="ECO:0000313" key="4">
    <source>
        <dbReference type="Proteomes" id="UP000076580"/>
    </source>
</evidence>
<dbReference type="AlphaFoldDB" id="A0A151GJ84"/>
<dbReference type="InterPro" id="IPR042098">
    <property type="entry name" value="TauD-like_sf"/>
</dbReference>
<dbReference type="InterPro" id="IPR003819">
    <property type="entry name" value="TauD/TfdA-like"/>
</dbReference>
<comment type="caution">
    <text evidence="3">The sequence shown here is derived from an EMBL/GenBank/DDBJ whole genome shotgun (WGS) entry which is preliminary data.</text>
</comment>
<dbReference type="InterPro" id="IPR050411">
    <property type="entry name" value="AlphaKG_dependent_hydroxylases"/>
</dbReference>
<dbReference type="Gene3D" id="3.60.130.10">
    <property type="entry name" value="Clavaminate synthase-like"/>
    <property type="match status" value="1"/>
</dbReference>
<dbReference type="EMBL" id="LAYC01000002">
    <property type="protein sequence ID" value="KYK57157.1"/>
    <property type="molecule type" value="Genomic_DNA"/>
</dbReference>
<dbReference type="Proteomes" id="UP000076580">
    <property type="component" value="Chromosome 02"/>
</dbReference>
<keyword evidence="3" id="KW-0223">Dioxygenase</keyword>
<dbReference type="SUPFAM" id="SSF51197">
    <property type="entry name" value="Clavaminate synthase-like"/>
    <property type="match status" value="1"/>
</dbReference>
<keyword evidence="4" id="KW-1185">Reference proteome</keyword>
<gene>
    <name evidence="3" type="ORF">DCS_04164</name>
</gene>
<evidence type="ECO:0000256" key="1">
    <source>
        <dbReference type="ARBA" id="ARBA00023002"/>
    </source>
</evidence>
<name>A0A151GJ84_DRECN</name>
<protein>
    <submittedName>
        <fullName evidence="3">Taurine catabolism dioxygenase TauD</fullName>
    </submittedName>
</protein>
<dbReference type="Pfam" id="PF02668">
    <property type="entry name" value="TauD"/>
    <property type="match status" value="1"/>
</dbReference>